<reference evidence="1 2" key="1">
    <citation type="submission" date="2023-09" db="EMBL/GenBank/DDBJ databases">
        <title>Pyrofollis japonicus gen. nov. sp. nov., a novel member of the family Pyrodictiaceae isolated from the Iheya North hydrothermal field.</title>
        <authorList>
            <person name="Miyazaki U."/>
            <person name="Sanari M."/>
            <person name="Tame A."/>
            <person name="Kitajima M."/>
            <person name="Okamoto A."/>
            <person name="Sawayama S."/>
            <person name="Miyazaki J."/>
            <person name="Takai K."/>
            <person name="Nakagawa S."/>
        </authorList>
    </citation>
    <scope>NUCLEOTIDE SEQUENCE [LARGE SCALE GENOMIC DNA]</scope>
    <source>
        <strain evidence="1 2">AV2</strain>
    </source>
</reference>
<accession>A0ABN6ZT23</accession>
<name>A0ABN6ZT23_9CREN</name>
<sequence length="70" mass="7514">MPATVKHDGFLSNALIVFFSLVNGSYHGEACMKNTGKALASTQTKPTGSSRFSFRIQRYGAIGISFNIGI</sequence>
<gene>
    <name evidence="1" type="ORF">PABY_13820</name>
</gene>
<protein>
    <recommendedName>
        <fullName evidence="3">Secreted protein</fullName>
    </recommendedName>
</protein>
<evidence type="ECO:0008006" key="3">
    <source>
        <dbReference type="Google" id="ProtNLM"/>
    </source>
</evidence>
<organism evidence="1 2">
    <name type="scientific">Pyrodictium abyssi</name>
    <dbReference type="NCBI Taxonomy" id="54256"/>
    <lineage>
        <taxon>Archaea</taxon>
        <taxon>Thermoproteota</taxon>
        <taxon>Thermoprotei</taxon>
        <taxon>Desulfurococcales</taxon>
        <taxon>Pyrodictiaceae</taxon>
        <taxon>Pyrodictium</taxon>
    </lineage>
</organism>
<dbReference type="RefSeq" id="WP_338248549.1">
    <property type="nucleotide sequence ID" value="NZ_AP028907.1"/>
</dbReference>
<evidence type="ECO:0000313" key="2">
    <source>
        <dbReference type="Proteomes" id="UP001341135"/>
    </source>
</evidence>
<evidence type="ECO:0000313" key="1">
    <source>
        <dbReference type="EMBL" id="BES81815.1"/>
    </source>
</evidence>
<keyword evidence="2" id="KW-1185">Reference proteome</keyword>
<dbReference type="Proteomes" id="UP001341135">
    <property type="component" value="Chromosome"/>
</dbReference>
<dbReference type="GeneID" id="89289395"/>
<proteinExistence type="predicted"/>
<dbReference type="EMBL" id="AP028907">
    <property type="protein sequence ID" value="BES81815.1"/>
    <property type="molecule type" value="Genomic_DNA"/>
</dbReference>